<protein>
    <submittedName>
        <fullName evidence="1">Uncharacterized protein</fullName>
    </submittedName>
</protein>
<dbReference type="EMBL" id="FOEF01000010">
    <property type="protein sequence ID" value="SEP46355.1"/>
    <property type="molecule type" value="Genomic_DNA"/>
</dbReference>
<reference evidence="1 2" key="1">
    <citation type="submission" date="2016-10" db="EMBL/GenBank/DDBJ databases">
        <authorList>
            <person name="de Groot N.N."/>
        </authorList>
    </citation>
    <scope>NUCLEOTIDE SEQUENCE [LARGE SCALE GENOMIC DNA]</scope>
    <source>
        <strain evidence="1 2">DSM 44993</strain>
    </source>
</reference>
<dbReference type="AlphaFoldDB" id="A0A1H8Y2F5"/>
<proteinExistence type="predicted"/>
<evidence type="ECO:0000313" key="1">
    <source>
        <dbReference type="EMBL" id="SEP46355.1"/>
    </source>
</evidence>
<sequence>MPEEEAGPSLEPTLGEWLKAREETEAHLTTAPPPGAAWAQRLADLLATEESWQAQYTELLGRDTPDHRFPQSNR</sequence>
<dbReference type="STRING" id="394193.SAMN04489732_110240"/>
<dbReference type="Proteomes" id="UP000198582">
    <property type="component" value="Unassembled WGS sequence"/>
</dbReference>
<organism evidence="1 2">
    <name type="scientific">Amycolatopsis saalfeldensis</name>
    <dbReference type="NCBI Taxonomy" id="394193"/>
    <lineage>
        <taxon>Bacteria</taxon>
        <taxon>Bacillati</taxon>
        <taxon>Actinomycetota</taxon>
        <taxon>Actinomycetes</taxon>
        <taxon>Pseudonocardiales</taxon>
        <taxon>Pseudonocardiaceae</taxon>
        <taxon>Amycolatopsis</taxon>
    </lineage>
</organism>
<dbReference type="RefSeq" id="WP_091619684.1">
    <property type="nucleotide sequence ID" value="NZ_FOEF01000010.1"/>
</dbReference>
<accession>A0A1H8Y2F5</accession>
<evidence type="ECO:0000313" key="2">
    <source>
        <dbReference type="Proteomes" id="UP000198582"/>
    </source>
</evidence>
<name>A0A1H8Y2F5_9PSEU</name>
<keyword evidence="2" id="KW-1185">Reference proteome</keyword>
<dbReference type="OrthoDB" id="3697475at2"/>
<gene>
    <name evidence="1" type="ORF">SAMN04489732_110240</name>
</gene>